<name>W7R3Q1_9ALTE</name>
<organism evidence="5 6">
    <name type="scientific">Catenovulum agarivorans DS-2</name>
    <dbReference type="NCBI Taxonomy" id="1328313"/>
    <lineage>
        <taxon>Bacteria</taxon>
        <taxon>Pseudomonadati</taxon>
        <taxon>Pseudomonadota</taxon>
        <taxon>Gammaproteobacteria</taxon>
        <taxon>Alteromonadales</taxon>
        <taxon>Alteromonadaceae</taxon>
        <taxon>Catenovulum</taxon>
    </lineage>
</organism>
<dbReference type="PATRIC" id="fig|1328313.3.peg.211"/>
<dbReference type="InterPro" id="IPR006143">
    <property type="entry name" value="RND_pump_MFP"/>
</dbReference>
<keyword evidence="3" id="KW-1133">Transmembrane helix</keyword>
<dbReference type="Gene3D" id="2.40.50.100">
    <property type="match status" value="1"/>
</dbReference>
<reference evidence="5 6" key="1">
    <citation type="journal article" date="2014" name="Genome Announc.">
        <title>Draft Genome Sequence of the Agar-Degrading Bacterium Catenovulum sp. Strain DS-2, Isolated from Intestines of Haliotis diversicolor.</title>
        <authorList>
            <person name="Shan D."/>
            <person name="Li X."/>
            <person name="Gu Z."/>
            <person name="Wei G."/>
            <person name="Gao Z."/>
            <person name="Shao Z."/>
        </authorList>
    </citation>
    <scope>NUCLEOTIDE SEQUENCE [LARGE SCALE GENOMIC DNA]</scope>
    <source>
        <strain evidence="5 6">DS-2</strain>
    </source>
</reference>
<keyword evidence="6" id="KW-1185">Reference proteome</keyword>
<dbReference type="OrthoDB" id="5730196at2"/>
<evidence type="ECO:0000313" key="5">
    <source>
        <dbReference type="EMBL" id="EWH12255.1"/>
    </source>
</evidence>
<feature type="region of interest" description="Disordered" evidence="2">
    <location>
        <begin position="379"/>
        <end position="405"/>
    </location>
</feature>
<proteinExistence type="inferred from homology"/>
<dbReference type="GO" id="GO:0015562">
    <property type="term" value="F:efflux transmembrane transporter activity"/>
    <property type="evidence" value="ECO:0007669"/>
    <property type="project" value="TreeGrafter"/>
</dbReference>
<evidence type="ECO:0000256" key="3">
    <source>
        <dbReference type="SAM" id="Phobius"/>
    </source>
</evidence>
<comment type="caution">
    <text evidence="5">The sequence shown here is derived from an EMBL/GenBank/DDBJ whole genome shotgun (WGS) entry which is preliminary data.</text>
</comment>
<gene>
    <name evidence="5" type="ORF">DS2_01000</name>
</gene>
<dbReference type="PANTHER" id="PTHR30469:SF12">
    <property type="entry name" value="MULTIDRUG RESISTANCE PROTEIN MDTA"/>
    <property type="match status" value="1"/>
</dbReference>
<evidence type="ECO:0000313" key="6">
    <source>
        <dbReference type="Proteomes" id="UP000019276"/>
    </source>
</evidence>
<dbReference type="Gene3D" id="2.40.30.170">
    <property type="match status" value="1"/>
</dbReference>
<evidence type="ECO:0000256" key="2">
    <source>
        <dbReference type="SAM" id="MobiDB-lite"/>
    </source>
</evidence>
<dbReference type="eggNOG" id="COG0845">
    <property type="taxonomic scope" value="Bacteria"/>
</dbReference>
<dbReference type="PANTHER" id="PTHR30469">
    <property type="entry name" value="MULTIDRUG RESISTANCE PROTEIN MDTA"/>
    <property type="match status" value="1"/>
</dbReference>
<feature type="transmembrane region" description="Helical" evidence="3">
    <location>
        <begin position="12"/>
        <end position="28"/>
    </location>
</feature>
<dbReference type="Gene3D" id="1.10.287.470">
    <property type="entry name" value="Helix hairpin bin"/>
    <property type="match status" value="1"/>
</dbReference>
<dbReference type="NCBIfam" id="TIGR01730">
    <property type="entry name" value="RND_mfp"/>
    <property type="match status" value="1"/>
</dbReference>
<feature type="domain" description="Multidrug resistance protein MdtA-like barrel-sandwich hybrid" evidence="4">
    <location>
        <begin position="72"/>
        <end position="211"/>
    </location>
</feature>
<protein>
    <submittedName>
        <fullName evidence="5">Membrane-fusion protein</fullName>
    </submittedName>
</protein>
<dbReference type="RefSeq" id="WP_035012714.1">
    <property type="nucleotide sequence ID" value="NZ_ARZY01000001.1"/>
</dbReference>
<dbReference type="Gene3D" id="2.40.420.20">
    <property type="match status" value="1"/>
</dbReference>
<dbReference type="InterPro" id="IPR058625">
    <property type="entry name" value="MdtA-like_BSH"/>
</dbReference>
<keyword evidence="3" id="KW-0812">Transmembrane</keyword>
<dbReference type="SUPFAM" id="SSF111369">
    <property type="entry name" value="HlyD-like secretion proteins"/>
    <property type="match status" value="1"/>
</dbReference>
<dbReference type="Pfam" id="PF25917">
    <property type="entry name" value="BSH_RND"/>
    <property type="match status" value="1"/>
</dbReference>
<comment type="similarity">
    <text evidence="1">Belongs to the membrane fusion protein (MFP) (TC 8.A.1) family.</text>
</comment>
<dbReference type="STRING" id="1328313.DS2_01000"/>
<sequence length="405" mass="44238">MVNNSKKYALPLILAIVIALIIVGLNVFKPVAKRGRPPANVNISVDVLEVKPTNYRIEIESYGLVKPRIQTQLSSQVSGKVVFVADAIRSGGFFNKGDLLIEIEDVDYQASLQAAYASFIEAEQSYQQQLALAEQAKLDWQRLGKAGEPSDLVLRKPQLAAAKAKLNSAAAMHKKAQLDLARTKITAPFDGRALSLNVDIAKVVGANSALAEIYATDVYEVRLPIKNNEIALLDLPEPNSVKSEPIQADILNTLVSEKNPQRWSAQIVRTAAAIDSESRQLNVVAQIAQPFSEQHQGKMPLKIAQYVKAKIYGNTIEQAIVVDNQVIYQGQYVYVYQDGTIERKPIEILWQNADVSVISSGLNRGDLLVTTSLGQLPSGTQVKLSSDKQGKAGKRKAGKQVGENQ</sequence>
<dbReference type="AlphaFoldDB" id="W7R3Q1"/>
<dbReference type="GO" id="GO:1990281">
    <property type="term" value="C:efflux pump complex"/>
    <property type="evidence" value="ECO:0007669"/>
    <property type="project" value="TreeGrafter"/>
</dbReference>
<dbReference type="EMBL" id="ARZY01000001">
    <property type="protein sequence ID" value="EWH12255.1"/>
    <property type="molecule type" value="Genomic_DNA"/>
</dbReference>
<evidence type="ECO:0000259" key="4">
    <source>
        <dbReference type="Pfam" id="PF25917"/>
    </source>
</evidence>
<keyword evidence="3" id="KW-0472">Membrane</keyword>
<evidence type="ECO:0000256" key="1">
    <source>
        <dbReference type="ARBA" id="ARBA00009477"/>
    </source>
</evidence>
<dbReference type="Proteomes" id="UP000019276">
    <property type="component" value="Unassembled WGS sequence"/>
</dbReference>
<accession>W7R3Q1</accession>